<dbReference type="Proteomes" id="UP001055025">
    <property type="component" value="Unassembled WGS sequence"/>
</dbReference>
<gene>
    <name evidence="2" type="ORF">ATOP_19190</name>
</gene>
<keyword evidence="3" id="KW-1185">Reference proteome</keyword>
<feature type="region of interest" description="Disordered" evidence="1">
    <location>
        <begin position="1"/>
        <end position="32"/>
    </location>
</feature>
<reference evidence="2" key="1">
    <citation type="journal article" date="2022" name="Int. J. Syst. Evol. Microbiol.">
        <title>Granulimonas faecalis gen. nov., sp. nov., and Leptogranulimonas caecicola gen. nov., sp. nov., novel lactate-producing Atopobiaceae bacteria isolated from mouse intestines, and an emended description of the family Atopobiaceae.</title>
        <authorList>
            <person name="Morinaga K."/>
            <person name="Kusada H."/>
            <person name="Sakamoto S."/>
            <person name="Murakami T."/>
            <person name="Toyoda A."/>
            <person name="Mori H."/>
            <person name="Meng X.Y."/>
            <person name="Takashino M."/>
            <person name="Murotomi K."/>
            <person name="Tamaki H."/>
        </authorList>
    </citation>
    <scope>NUCLEOTIDE SEQUENCE</scope>
    <source>
        <strain evidence="2">OPF53</strain>
    </source>
</reference>
<evidence type="ECO:0000313" key="3">
    <source>
        <dbReference type="Proteomes" id="UP001055025"/>
    </source>
</evidence>
<protein>
    <submittedName>
        <fullName evidence="2">Uncharacterized protein</fullName>
    </submittedName>
</protein>
<dbReference type="AlphaFoldDB" id="A0AAV5B7X2"/>
<evidence type="ECO:0000313" key="2">
    <source>
        <dbReference type="EMBL" id="GJM56264.1"/>
    </source>
</evidence>
<accession>A0AAV5B7X2</accession>
<sequence>MGDAAKTTGTDPFGKGPGAGPGDLPAADDTPNAETLEAVAEALALAAGPHETYPDAAELFRALDA</sequence>
<proteinExistence type="predicted"/>
<name>A0AAV5B7X2_9ACTN</name>
<dbReference type="EMBL" id="BQKC01000002">
    <property type="protein sequence ID" value="GJM56264.1"/>
    <property type="molecule type" value="Genomic_DNA"/>
</dbReference>
<comment type="caution">
    <text evidence="2">The sequence shown here is derived from an EMBL/GenBank/DDBJ whole genome shotgun (WGS) entry which is preliminary data.</text>
</comment>
<feature type="compositionally biased region" description="Low complexity" evidence="1">
    <location>
        <begin position="22"/>
        <end position="32"/>
    </location>
</feature>
<dbReference type="RefSeq" id="WP_135978595.1">
    <property type="nucleotide sequence ID" value="NZ_BQKC01000002.1"/>
</dbReference>
<evidence type="ECO:0000256" key="1">
    <source>
        <dbReference type="SAM" id="MobiDB-lite"/>
    </source>
</evidence>
<organism evidence="2 3">
    <name type="scientific">Granulimonas faecalis</name>
    <dbReference type="NCBI Taxonomy" id="2894155"/>
    <lineage>
        <taxon>Bacteria</taxon>
        <taxon>Bacillati</taxon>
        <taxon>Actinomycetota</taxon>
        <taxon>Coriobacteriia</taxon>
        <taxon>Coriobacteriales</taxon>
        <taxon>Kribbibacteriaceae</taxon>
        <taxon>Granulimonas</taxon>
    </lineage>
</organism>